<dbReference type="AlphaFoldDB" id="A0AAE0FQU3"/>
<dbReference type="EMBL" id="LGRX02014612">
    <property type="protein sequence ID" value="KAK3264344.1"/>
    <property type="molecule type" value="Genomic_DNA"/>
</dbReference>
<dbReference type="InterPro" id="IPR004776">
    <property type="entry name" value="Mem_transp_PIN-like"/>
</dbReference>
<feature type="transmembrane region" description="Helical" evidence="6">
    <location>
        <begin position="274"/>
        <end position="295"/>
    </location>
</feature>
<feature type="transmembrane region" description="Helical" evidence="6">
    <location>
        <begin position="347"/>
        <end position="372"/>
    </location>
</feature>
<dbReference type="PANTHER" id="PTHR22829">
    <property type="entry name" value="DEP DOMAIN PROTEIN"/>
    <property type="match status" value="1"/>
</dbReference>
<comment type="subcellular location">
    <subcellularLocation>
        <location evidence="1">Membrane</location>
        <topology evidence="1">Multi-pass membrane protein</topology>
    </subcellularLocation>
</comment>
<name>A0AAE0FQU3_9CHLO</name>
<feature type="transmembrane region" description="Helical" evidence="6">
    <location>
        <begin position="249"/>
        <end position="268"/>
    </location>
</feature>
<evidence type="ECO:0000256" key="4">
    <source>
        <dbReference type="ARBA" id="ARBA00023136"/>
    </source>
</evidence>
<dbReference type="InterPro" id="IPR051832">
    <property type="entry name" value="mTOR-Rac_regulators"/>
</dbReference>
<gene>
    <name evidence="7" type="ORF">CYMTET_26910</name>
</gene>
<sequence>MPSPVDNLAPALVQTFVVVLLGYWSGRSSGFSDGAKFGMEYFVTRITLPALFFLGVARLDFSNVNWAFFFAVLVAKSFVFVVVVVLTIFSTGGESRSCAYLLAGIRGLFVTLQNDFALGLPLFQALYGDTHPTYITLIYLAAPINICVLNPLAIFLLELGQPEEGDDIASEGEVHPLGWRSEEEDAVTGGGAREGSLQGRGPEEAGLAAPLLRRVSSSSGSENGGSDSDLPSLIPLPLAQKVLMVLKNLATTPVLFVVPLALVANFAFEQKVPTIIAAPLEVMGDGYTCAALFAVGLSMSTQSQSKSDPPVEERDVIMAFLLIFTKVIALPTVALVIFMLLDDDKEMAIAVFIYGTFPTAPSVTVFASNYGISTK</sequence>
<dbReference type="Pfam" id="PF03547">
    <property type="entry name" value="Mem_trans"/>
    <property type="match status" value="1"/>
</dbReference>
<evidence type="ECO:0000256" key="1">
    <source>
        <dbReference type="ARBA" id="ARBA00004141"/>
    </source>
</evidence>
<reference evidence="7 8" key="1">
    <citation type="journal article" date="2015" name="Genome Biol. Evol.">
        <title>Comparative Genomics of a Bacterivorous Green Alga Reveals Evolutionary Causalities and Consequences of Phago-Mixotrophic Mode of Nutrition.</title>
        <authorList>
            <person name="Burns J.A."/>
            <person name="Paasch A."/>
            <person name="Narechania A."/>
            <person name="Kim E."/>
        </authorList>
    </citation>
    <scope>NUCLEOTIDE SEQUENCE [LARGE SCALE GENOMIC DNA]</scope>
    <source>
        <strain evidence="7 8">PLY_AMNH</strain>
    </source>
</reference>
<dbReference type="PANTHER" id="PTHR22829:SF5">
    <property type="entry name" value="INTEGRAL MEMBRANE PROTEIN GPR155"/>
    <property type="match status" value="1"/>
</dbReference>
<keyword evidence="4 6" id="KW-0472">Membrane</keyword>
<dbReference type="Proteomes" id="UP001190700">
    <property type="component" value="Unassembled WGS sequence"/>
</dbReference>
<evidence type="ECO:0000313" key="7">
    <source>
        <dbReference type="EMBL" id="KAK3264344.1"/>
    </source>
</evidence>
<feature type="transmembrane region" description="Helical" evidence="6">
    <location>
        <begin position="134"/>
        <end position="157"/>
    </location>
</feature>
<keyword evidence="8" id="KW-1185">Reference proteome</keyword>
<dbReference type="InterPro" id="IPR038770">
    <property type="entry name" value="Na+/solute_symporter_sf"/>
</dbReference>
<keyword evidence="2 6" id="KW-0812">Transmembrane</keyword>
<keyword evidence="3 6" id="KW-1133">Transmembrane helix</keyword>
<evidence type="ECO:0000256" key="6">
    <source>
        <dbReference type="SAM" id="Phobius"/>
    </source>
</evidence>
<organism evidence="7 8">
    <name type="scientific">Cymbomonas tetramitiformis</name>
    <dbReference type="NCBI Taxonomy" id="36881"/>
    <lineage>
        <taxon>Eukaryota</taxon>
        <taxon>Viridiplantae</taxon>
        <taxon>Chlorophyta</taxon>
        <taxon>Pyramimonadophyceae</taxon>
        <taxon>Pyramimonadales</taxon>
        <taxon>Pyramimonadaceae</taxon>
        <taxon>Cymbomonas</taxon>
    </lineage>
</organism>
<comment type="caution">
    <text evidence="7">The sequence shown here is derived from an EMBL/GenBank/DDBJ whole genome shotgun (WGS) entry which is preliminary data.</text>
</comment>
<feature type="transmembrane region" description="Helical" evidence="6">
    <location>
        <begin position="316"/>
        <end position="341"/>
    </location>
</feature>
<dbReference type="GO" id="GO:0016020">
    <property type="term" value="C:membrane"/>
    <property type="evidence" value="ECO:0007669"/>
    <property type="project" value="UniProtKB-SubCell"/>
</dbReference>
<dbReference type="GO" id="GO:0023051">
    <property type="term" value="P:regulation of signaling"/>
    <property type="evidence" value="ECO:0007669"/>
    <property type="project" value="TreeGrafter"/>
</dbReference>
<evidence type="ECO:0000256" key="3">
    <source>
        <dbReference type="ARBA" id="ARBA00022989"/>
    </source>
</evidence>
<accession>A0AAE0FQU3</accession>
<feature type="region of interest" description="Disordered" evidence="5">
    <location>
        <begin position="170"/>
        <end position="203"/>
    </location>
</feature>
<proteinExistence type="predicted"/>
<dbReference type="GO" id="GO:0055085">
    <property type="term" value="P:transmembrane transport"/>
    <property type="evidence" value="ECO:0007669"/>
    <property type="project" value="InterPro"/>
</dbReference>
<feature type="transmembrane region" description="Helical" evidence="6">
    <location>
        <begin position="42"/>
        <end position="61"/>
    </location>
</feature>
<feature type="transmembrane region" description="Helical" evidence="6">
    <location>
        <begin position="67"/>
        <end position="89"/>
    </location>
</feature>
<dbReference type="Gene3D" id="1.20.1530.20">
    <property type="match status" value="1"/>
</dbReference>
<evidence type="ECO:0000256" key="2">
    <source>
        <dbReference type="ARBA" id="ARBA00022692"/>
    </source>
</evidence>
<feature type="non-terminal residue" evidence="7">
    <location>
        <position position="375"/>
    </location>
</feature>
<protein>
    <submittedName>
        <fullName evidence="7">Uncharacterized protein</fullName>
    </submittedName>
</protein>
<feature type="transmembrane region" description="Helical" evidence="6">
    <location>
        <begin position="12"/>
        <end position="30"/>
    </location>
</feature>
<evidence type="ECO:0000313" key="8">
    <source>
        <dbReference type="Proteomes" id="UP001190700"/>
    </source>
</evidence>
<evidence type="ECO:0000256" key="5">
    <source>
        <dbReference type="SAM" id="MobiDB-lite"/>
    </source>
</evidence>